<comment type="caution">
    <text evidence="1">The sequence shown here is derived from an EMBL/GenBank/DDBJ whole genome shotgun (WGS) entry which is preliminary data.</text>
</comment>
<protein>
    <submittedName>
        <fullName evidence="1">Uncharacterized protein</fullName>
    </submittedName>
</protein>
<name>A0A420AYJ6_SPHD1</name>
<reference evidence="1 2" key="1">
    <citation type="submission" date="2018-09" db="EMBL/GenBank/DDBJ databases">
        <title>Genomic Encyclopedia of Type Strains, Phase III (KMG-III): the genomes of soil and plant-associated and newly described type strains.</title>
        <authorList>
            <person name="Whitman W."/>
        </authorList>
    </citation>
    <scope>NUCLEOTIDE SEQUENCE [LARGE SCALE GENOMIC DNA]</scope>
    <source>
        <strain evidence="1 2">CECT 7938</strain>
    </source>
</reference>
<keyword evidence="2" id="KW-1185">Reference proteome</keyword>
<dbReference type="Proteomes" id="UP000286246">
    <property type="component" value="Unassembled WGS sequence"/>
</dbReference>
<accession>A0A420AYJ6</accession>
<gene>
    <name evidence="1" type="ORF">DFQ12_3645</name>
</gene>
<dbReference type="OrthoDB" id="798308at2"/>
<dbReference type="RefSeq" id="WP_120260359.1">
    <property type="nucleotide sequence ID" value="NZ_RAPY01000003.1"/>
</dbReference>
<organism evidence="1 2">
    <name type="scientific">Sphingobacterium detergens</name>
    <dbReference type="NCBI Taxonomy" id="1145106"/>
    <lineage>
        <taxon>Bacteria</taxon>
        <taxon>Pseudomonadati</taxon>
        <taxon>Bacteroidota</taxon>
        <taxon>Sphingobacteriia</taxon>
        <taxon>Sphingobacteriales</taxon>
        <taxon>Sphingobacteriaceae</taxon>
        <taxon>Sphingobacterium</taxon>
    </lineage>
</organism>
<sequence length="76" mass="8691">MTTITAEISNKKDVKVLREILDRFGIKYQINEESGTNTFSAEQIASFEKSQKEFLDGKSSARDWKDIKKNLDGLYA</sequence>
<evidence type="ECO:0000313" key="1">
    <source>
        <dbReference type="EMBL" id="RKE49526.1"/>
    </source>
</evidence>
<dbReference type="AlphaFoldDB" id="A0A420AYJ6"/>
<dbReference type="EMBL" id="RAPY01000003">
    <property type="protein sequence ID" value="RKE49526.1"/>
    <property type="molecule type" value="Genomic_DNA"/>
</dbReference>
<evidence type="ECO:0000313" key="2">
    <source>
        <dbReference type="Proteomes" id="UP000286246"/>
    </source>
</evidence>
<proteinExistence type="predicted"/>